<dbReference type="SUPFAM" id="SSF50998">
    <property type="entry name" value="Quinoprotein alcohol dehydrogenase-like"/>
    <property type="match status" value="1"/>
</dbReference>
<dbReference type="InterPro" id="IPR015943">
    <property type="entry name" value="WD40/YVTN_repeat-like_dom_sf"/>
</dbReference>
<dbReference type="RefSeq" id="WP_147869842.1">
    <property type="nucleotide sequence ID" value="NZ_CP036264.1"/>
</dbReference>
<dbReference type="InterPro" id="IPR002372">
    <property type="entry name" value="PQQ_rpt_dom"/>
</dbReference>
<dbReference type="AlphaFoldDB" id="A0A5B9MLX5"/>
<dbReference type="InterPro" id="IPR018391">
    <property type="entry name" value="PQQ_b-propeller_rpt"/>
</dbReference>
<gene>
    <name evidence="3" type="ORF">Mal15_47060</name>
</gene>
<organism evidence="3 4">
    <name type="scientific">Stieleria maiorica</name>
    <dbReference type="NCBI Taxonomy" id="2795974"/>
    <lineage>
        <taxon>Bacteria</taxon>
        <taxon>Pseudomonadati</taxon>
        <taxon>Planctomycetota</taxon>
        <taxon>Planctomycetia</taxon>
        <taxon>Pirellulales</taxon>
        <taxon>Pirellulaceae</taxon>
        <taxon>Stieleria</taxon>
    </lineage>
</organism>
<dbReference type="InterPro" id="IPR011047">
    <property type="entry name" value="Quinoprotein_ADH-like_sf"/>
</dbReference>
<evidence type="ECO:0000313" key="4">
    <source>
        <dbReference type="Proteomes" id="UP000321353"/>
    </source>
</evidence>
<dbReference type="Gene3D" id="2.130.10.10">
    <property type="entry name" value="YVTN repeat-like/Quinoprotein amine dehydrogenase"/>
    <property type="match status" value="1"/>
</dbReference>
<dbReference type="Gene3D" id="2.40.10.480">
    <property type="match status" value="1"/>
</dbReference>
<feature type="compositionally biased region" description="Basic and acidic residues" evidence="1">
    <location>
        <begin position="34"/>
        <end position="44"/>
    </location>
</feature>
<keyword evidence="4" id="KW-1185">Reference proteome</keyword>
<dbReference type="PANTHER" id="PTHR34512">
    <property type="entry name" value="CELL SURFACE PROTEIN"/>
    <property type="match status" value="1"/>
</dbReference>
<evidence type="ECO:0000259" key="2">
    <source>
        <dbReference type="Pfam" id="PF13360"/>
    </source>
</evidence>
<protein>
    <submittedName>
        <fullName evidence="3">Outer membrane biogenesis protein BamB</fullName>
    </submittedName>
</protein>
<proteinExistence type="predicted"/>
<dbReference type="SMART" id="SM00564">
    <property type="entry name" value="PQQ"/>
    <property type="match status" value="2"/>
</dbReference>
<accession>A0A5B9MLX5</accession>
<dbReference type="EMBL" id="CP036264">
    <property type="protein sequence ID" value="QEG00635.1"/>
    <property type="molecule type" value="Genomic_DNA"/>
</dbReference>
<dbReference type="KEGG" id="smam:Mal15_47060"/>
<dbReference type="PANTHER" id="PTHR34512:SF30">
    <property type="entry name" value="OUTER MEMBRANE PROTEIN ASSEMBLY FACTOR BAMB"/>
    <property type="match status" value="1"/>
</dbReference>
<dbReference type="Proteomes" id="UP000321353">
    <property type="component" value="Chromosome"/>
</dbReference>
<name>A0A5B9MLX5_9BACT</name>
<feature type="domain" description="Pyrrolo-quinoline quinone repeat" evidence="2">
    <location>
        <begin position="134"/>
        <end position="340"/>
    </location>
</feature>
<feature type="region of interest" description="Disordered" evidence="1">
    <location>
        <begin position="30"/>
        <end position="73"/>
    </location>
</feature>
<evidence type="ECO:0000313" key="3">
    <source>
        <dbReference type="EMBL" id="QEG00635.1"/>
    </source>
</evidence>
<dbReference type="Pfam" id="PF13360">
    <property type="entry name" value="PQQ_2"/>
    <property type="match status" value="1"/>
</dbReference>
<sequence>MKLHAPEAILPTLTATIAVVSLAFWLATGPPKGLEPRTPGRDGTIDAAGQTDRPEPGQPIAGPGTASDISGRWPGFLGPNRDSIATDGPKLARSWPEEGPPVLWSIDVAEGYAGAAISDGRVYVLDYDKQAQADTLRCLSLDDGREIWRNSYPVVVAFHHGMTRTVPVIVEDHVITMGPRCHLACWDAATGRSHWLIDLERDFGTRVPEWYTGQCPLVDQDRLIVAPCGTALLMAIDYRTGDVIWQTPNPRGWNMTHVSVVPMEFQGRRTYVYCASGGVVGVAADDGSLLWESTAWKEINATSPSPVALPDDRLFLSRGYGSGALMLQLVETESGIRAQTVFELKPKQFSSEQQTPIYRDGHLFGIRKVGAKTMVCMDLDGHQVWDSGSDRFGLGPYMFADDLLLILDDDGTLTVAEATPAGYKRLARHSVLPGGHDAWGPMAMAAGRLILRDMTRMVCIDLKAKP</sequence>
<reference evidence="3 4" key="1">
    <citation type="submission" date="2019-02" db="EMBL/GenBank/DDBJ databases">
        <title>Planctomycetal bacteria perform biofilm scaping via a novel small molecule.</title>
        <authorList>
            <person name="Jeske O."/>
            <person name="Boedeker C."/>
            <person name="Wiegand S."/>
            <person name="Breitling P."/>
            <person name="Kallscheuer N."/>
            <person name="Jogler M."/>
            <person name="Rohde M."/>
            <person name="Petersen J."/>
            <person name="Medema M.H."/>
            <person name="Surup F."/>
            <person name="Jogler C."/>
        </authorList>
    </citation>
    <scope>NUCLEOTIDE SEQUENCE [LARGE SCALE GENOMIC DNA]</scope>
    <source>
        <strain evidence="3 4">Mal15</strain>
    </source>
</reference>
<evidence type="ECO:0000256" key="1">
    <source>
        <dbReference type="SAM" id="MobiDB-lite"/>
    </source>
</evidence>